<feature type="binding site" evidence="12">
    <location>
        <position position="757"/>
    </location>
    <ligand>
        <name>[4Fe-4S] cluster</name>
        <dbReference type="ChEBI" id="CHEBI:49883"/>
        <label>1</label>
    </ligand>
</feature>
<feature type="binding site" evidence="12">
    <location>
        <position position="1085"/>
    </location>
    <ligand>
        <name>[4Fe-4S] cluster</name>
        <dbReference type="ChEBI" id="CHEBI:49883"/>
        <label>3</label>
    </ligand>
</feature>
<dbReference type="InterPro" id="IPR011766">
    <property type="entry name" value="TPP_enzyme_TPP-bd"/>
</dbReference>
<evidence type="ECO:0000256" key="5">
    <source>
        <dbReference type="ARBA" id="ARBA00022982"/>
    </source>
</evidence>
<feature type="site" description="Important for catalytic activity" evidence="11">
    <location>
        <position position="27"/>
    </location>
</feature>
<keyword evidence="15" id="KW-0670">Pyruvate</keyword>
<dbReference type="Proteomes" id="UP000003789">
    <property type="component" value="Unassembled WGS sequence"/>
</dbReference>
<dbReference type="InterPro" id="IPR002869">
    <property type="entry name" value="Pyrv_flavodox_OxRed_cen"/>
</dbReference>
<dbReference type="GO" id="GO:0044281">
    <property type="term" value="P:small molecule metabolic process"/>
    <property type="evidence" value="ECO:0007669"/>
    <property type="project" value="UniProtKB-ARBA"/>
</dbReference>
<dbReference type="GO" id="GO:0005506">
    <property type="term" value="F:iron ion binding"/>
    <property type="evidence" value="ECO:0007669"/>
    <property type="project" value="InterPro"/>
</dbReference>
<dbReference type="Pfam" id="PF12838">
    <property type="entry name" value="Fer4_7"/>
    <property type="match status" value="1"/>
</dbReference>
<dbReference type="GO" id="GO:0006979">
    <property type="term" value="P:response to oxidative stress"/>
    <property type="evidence" value="ECO:0007669"/>
    <property type="project" value="TreeGrafter"/>
</dbReference>
<feature type="binding site" evidence="12">
    <location>
        <position position="747"/>
    </location>
    <ligand>
        <name>[4Fe-4S] cluster</name>
        <dbReference type="ChEBI" id="CHEBI:49883"/>
        <label>2</label>
    </ligand>
</feature>
<dbReference type="SMART" id="SM00890">
    <property type="entry name" value="EKR"/>
    <property type="match status" value="1"/>
</dbReference>
<evidence type="ECO:0000256" key="1">
    <source>
        <dbReference type="ARBA" id="ARBA00009032"/>
    </source>
</evidence>
<dbReference type="Pfam" id="PF17147">
    <property type="entry name" value="PFOR_II"/>
    <property type="match status" value="1"/>
</dbReference>
<evidence type="ECO:0000256" key="13">
    <source>
        <dbReference type="SAM" id="MobiDB-lite"/>
    </source>
</evidence>
<feature type="site" description="Important for catalytic activity" evidence="11">
    <location>
        <position position="1010"/>
    </location>
</feature>
<feature type="binding site" evidence="10">
    <location>
        <position position="826"/>
    </location>
    <ligand>
        <name>thiamine diphosphate</name>
        <dbReference type="ChEBI" id="CHEBI:58937"/>
    </ligand>
</feature>
<evidence type="ECO:0000256" key="11">
    <source>
        <dbReference type="PIRSR" id="PIRSR000159-2"/>
    </source>
</evidence>
<feature type="binding site" evidence="10">
    <location>
        <begin position="1005"/>
        <end position="1010"/>
    </location>
    <ligand>
        <name>thiamine diphosphate</name>
        <dbReference type="ChEBI" id="CHEBI:58937"/>
    </ligand>
</feature>
<dbReference type="GO" id="GO:0016903">
    <property type="term" value="F:oxidoreductase activity, acting on the aldehyde or oxo group of donors"/>
    <property type="evidence" value="ECO:0007669"/>
    <property type="project" value="InterPro"/>
</dbReference>
<feature type="domain" description="4Fe-4S ferredoxin-type" evidence="14">
    <location>
        <begin position="738"/>
        <end position="768"/>
    </location>
</feature>
<dbReference type="PROSITE" id="PS00198">
    <property type="entry name" value="4FE4S_FER_1"/>
    <property type="match status" value="2"/>
</dbReference>
<feature type="binding site" evidence="12">
    <location>
        <position position="694"/>
    </location>
    <ligand>
        <name>[4Fe-4S] cluster</name>
        <dbReference type="ChEBI" id="CHEBI:49883"/>
        <label>1</label>
    </ligand>
</feature>
<dbReference type="InterPro" id="IPR011895">
    <property type="entry name" value="Pyrv_flavodox_OxRed"/>
</dbReference>
<dbReference type="PROSITE" id="PS51379">
    <property type="entry name" value="4FE4S_FER_2"/>
    <property type="match status" value="2"/>
</dbReference>
<keyword evidence="6 9" id="KW-0560">Oxidoreductase</keyword>
<feature type="binding site" evidence="10">
    <location>
        <begin position="976"/>
        <end position="979"/>
    </location>
    <ligand>
        <name>thiamine diphosphate</name>
        <dbReference type="ChEBI" id="CHEBI:58937"/>
    </ligand>
</feature>
<dbReference type="InterPro" id="IPR019752">
    <property type="entry name" value="Pyrv/ketoisovalerate_OxRed_cat"/>
</dbReference>
<evidence type="ECO:0000256" key="10">
    <source>
        <dbReference type="PIRSR" id="PIRSR000159-1"/>
    </source>
</evidence>
<evidence type="ECO:0000256" key="9">
    <source>
        <dbReference type="PIRNR" id="PIRNR000159"/>
    </source>
</evidence>
<dbReference type="OrthoDB" id="9794954at2"/>
<keyword evidence="3 12" id="KW-0004">4Fe-4S</keyword>
<evidence type="ECO:0000256" key="8">
    <source>
        <dbReference type="ARBA" id="ARBA00023014"/>
    </source>
</evidence>
<feature type="binding site" evidence="10">
    <location>
        <position position="110"/>
    </location>
    <ligand>
        <name>pyruvate</name>
        <dbReference type="ChEBI" id="CHEBI:15361"/>
    </ligand>
</feature>
<dbReference type="PIRSF" id="PIRSF000159">
    <property type="entry name" value="NifJ"/>
    <property type="match status" value="1"/>
</dbReference>
<dbReference type="GO" id="GO:0051539">
    <property type="term" value="F:4 iron, 4 sulfur cluster binding"/>
    <property type="evidence" value="ECO:0007669"/>
    <property type="project" value="UniProtKB-KW"/>
</dbReference>
<comment type="similarity">
    <text evidence="1 9">Belongs to the pyruvate:ferredoxin/flavodoxin oxidoreductase family.</text>
</comment>
<feature type="site" description="Important for catalytic activity" evidence="11">
    <location>
        <position position="110"/>
    </location>
</feature>
<feature type="domain" description="4Fe-4S ferredoxin-type" evidence="14">
    <location>
        <begin position="682"/>
        <end position="711"/>
    </location>
</feature>
<keyword evidence="7 12" id="KW-0408">Iron</keyword>
<name>Q1Z631_9GAMM</name>
<dbReference type="InterPro" id="IPR017900">
    <property type="entry name" value="4Fe4S_Fe_S_CS"/>
</dbReference>
<dbReference type="Pfam" id="PF01558">
    <property type="entry name" value="POR"/>
    <property type="match status" value="1"/>
</dbReference>
<keyword evidence="2 9" id="KW-0813">Transport</keyword>
<dbReference type="InterPro" id="IPR033412">
    <property type="entry name" value="PFOR_II"/>
</dbReference>
<gene>
    <name evidence="15" type="ORF">P3TCK_12531</name>
</gene>
<keyword evidence="5 9" id="KW-0249">Electron transport</keyword>
<feature type="binding site" evidence="12">
    <location>
        <position position="753"/>
    </location>
    <ligand>
        <name>[4Fe-4S] cluster</name>
        <dbReference type="ChEBI" id="CHEBI:49883"/>
        <label>2</label>
    </ligand>
</feature>
<dbReference type="InterPro" id="IPR009014">
    <property type="entry name" value="Transketo_C/PFOR_II"/>
</dbReference>
<dbReference type="Gene3D" id="3.40.50.970">
    <property type="match status" value="2"/>
</dbReference>
<feature type="binding site" evidence="12">
    <location>
        <position position="701"/>
    </location>
    <ligand>
        <name>[4Fe-4S] cluster</name>
        <dbReference type="ChEBI" id="CHEBI:49883"/>
        <label>2</label>
    </ligand>
</feature>
<accession>Q1Z631</accession>
<reference evidence="15 16" key="1">
    <citation type="submission" date="2006-03" db="EMBL/GenBank/DDBJ databases">
        <authorList>
            <person name="Bartlett D.H."/>
            <person name="Valle G."/>
            <person name="Lauro F.M."/>
            <person name="Vezzi A."/>
            <person name="Simonato F."/>
            <person name="Eloe E."/>
            <person name="Vitulo N."/>
            <person name="Stratton T.K."/>
            <person name="D'angelo M."/>
            <person name="Ferriera S."/>
            <person name="Johnson J."/>
            <person name="Kravitz S."/>
            <person name="Beeson K."/>
            <person name="Sutton G."/>
            <person name="Rogers Y."/>
            <person name="Friedman R."/>
            <person name="Frazier M."/>
            <person name="Venter J.C."/>
        </authorList>
    </citation>
    <scope>NUCLEOTIDE SEQUENCE [LARGE SCALE GENOMIC DNA]</scope>
    <source>
        <strain evidence="15 16">3TCK</strain>
    </source>
</reference>
<evidence type="ECO:0000313" key="15">
    <source>
        <dbReference type="EMBL" id="EAS44013.1"/>
    </source>
</evidence>
<dbReference type="AlphaFoldDB" id="Q1Z631"/>
<dbReference type="NCBIfam" id="TIGR02176">
    <property type="entry name" value="pyruv_ox_red"/>
    <property type="match status" value="1"/>
</dbReference>
<feature type="binding site" evidence="12">
    <location>
        <position position="821"/>
    </location>
    <ligand>
        <name>[4Fe-4S] cluster</name>
        <dbReference type="ChEBI" id="CHEBI:49883"/>
        <label>3</label>
    </ligand>
</feature>
<evidence type="ECO:0000256" key="2">
    <source>
        <dbReference type="ARBA" id="ARBA00022448"/>
    </source>
</evidence>
<dbReference type="SUPFAM" id="SSF52922">
    <property type="entry name" value="TK C-terminal domain-like"/>
    <property type="match status" value="1"/>
</dbReference>
<feature type="binding site" evidence="12">
    <location>
        <position position="697"/>
    </location>
    <ligand>
        <name>[4Fe-4S] cluster</name>
        <dbReference type="ChEBI" id="CHEBI:49883"/>
        <label>1</label>
    </ligand>
</feature>
<dbReference type="Pfam" id="PF02775">
    <property type="entry name" value="TPP_enzyme_C"/>
    <property type="match status" value="1"/>
</dbReference>
<dbReference type="Gene3D" id="3.40.920.10">
    <property type="entry name" value="Pyruvate-ferredoxin oxidoreductase, PFOR, domain III"/>
    <property type="match status" value="1"/>
</dbReference>
<feature type="binding site" evidence="10">
    <location>
        <position position="27"/>
    </location>
    <ligand>
        <name>pyruvate</name>
        <dbReference type="ChEBI" id="CHEBI:15361"/>
    </ligand>
</feature>
<evidence type="ECO:0000256" key="6">
    <source>
        <dbReference type="ARBA" id="ARBA00023002"/>
    </source>
</evidence>
<dbReference type="InterPro" id="IPR017896">
    <property type="entry name" value="4Fe4S_Fe-S-bd"/>
</dbReference>
<dbReference type="InterPro" id="IPR019456">
    <property type="entry name" value="Pyrv-flavodox_OxRtase_EKR"/>
</dbReference>
<dbReference type="FunFam" id="3.40.50.970:FF:000012">
    <property type="entry name" value="Pyruvate:ferredoxin (Flavodoxin) oxidoreductase"/>
    <property type="match status" value="1"/>
</dbReference>
<dbReference type="HOGENOM" id="CLU_002569_0_0_6"/>
<dbReference type="Gene3D" id="4.10.780.10">
    <property type="entry name" value="Pyruvate-flavodoxin oxidoreductase, EKR domain"/>
    <property type="match status" value="1"/>
</dbReference>
<feature type="region of interest" description="Disordered" evidence="13">
    <location>
        <begin position="198"/>
        <end position="219"/>
    </location>
</feature>
<dbReference type="GO" id="GO:0022900">
    <property type="term" value="P:electron transport chain"/>
    <property type="evidence" value="ECO:0007669"/>
    <property type="project" value="InterPro"/>
</dbReference>
<comment type="caution">
    <text evidence="15">The sequence shown here is derived from an EMBL/GenBank/DDBJ whole genome shotgun (WGS) entry which is preliminary data.</text>
</comment>
<dbReference type="SUPFAM" id="SSF52518">
    <property type="entry name" value="Thiamin diphosphate-binding fold (THDP-binding)"/>
    <property type="match status" value="2"/>
</dbReference>
<dbReference type="InterPro" id="IPR002880">
    <property type="entry name" value="Pyrv_Fd/Flavodoxin_OxRdtase_N"/>
</dbReference>
<keyword evidence="8 12" id="KW-0411">Iron-sulfur</keyword>
<dbReference type="InterPro" id="IPR050722">
    <property type="entry name" value="Pyruvate:ferred/Flavod_OxRd"/>
</dbReference>
<dbReference type="SUPFAM" id="SSF54862">
    <property type="entry name" value="4Fe-4S ferredoxins"/>
    <property type="match status" value="1"/>
</dbReference>
<comment type="function">
    <text evidence="9">Oxidoreductase required for the transfer of electrons from pyruvate to flavodoxin.</text>
</comment>
<dbReference type="InterPro" id="IPR037112">
    <property type="entry name" value="Pyrv-flavodox_OxR_EKR_sf"/>
</dbReference>
<dbReference type="PANTHER" id="PTHR32154">
    <property type="entry name" value="PYRUVATE-FLAVODOXIN OXIDOREDUCTASE-RELATED"/>
    <property type="match status" value="1"/>
</dbReference>
<dbReference type="InterPro" id="IPR029061">
    <property type="entry name" value="THDP-binding"/>
</dbReference>
<evidence type="ECO:0000256" key="4">
    <source>
        <dbReference type="ARBA" id="ARBA00022723"/>
    </source>
</evidence>
<dbReference type="FunFam" id="3.40.50.920:FF:000007">
    <property type="entry name" value="Pyruvate:ferredoxin (Flavodoxin) oxidoreductase"/>
    <property type="match status" value="1"/>
</dbReference>
<proteinExistence type="inferred from homology"/>
<evidence type="ECO:0000256" key="3">
    <source>
        <dbReference type="ARBA" id="ARBA00022485"/>
    </source>
</evidence>
<feature type="binding site" evidence="12">
    <location>
        <position position="750"/>
    </location>
    <ligand>
        <name>[4Fe-4S] cluster</name>
        <dbReference type="ChEBI" id="CHEBI:49883"/>
        <label>2</label>
    </ligand>
</feature>
<feature type="binding site" evidence="12">
    <location>
        <position position="824"/>
    </location>
    <ligand>
        <name>[4Fe-4S] cluster</name>
        <dbReference type="ChEBI" id="CHEBI:49883"/>
        <label>3</label>
    </ligand>
</feature>
<evidence type="ECO:0000259" key="14">
    <source>
        <dbReference type="PROSITE" id="PS51379"/>
    </source>
</evidence>
<dbReference type="CDD" id="cd07034">
    <property type="entry name" value="TPP_PYR_PFOR_IOR-alpha_like"/>
    <property type="match status" value="1"/>
</dbReference>
<sequence>MKIIDANSAVANVAYKLNELIAIYPITPSSPMAEECETWSSKKKKNLFGDIPNVIEMQSESGAIATVHGGLMTGALATSFTSSQGLLLMIPSLYKLAGELTPFVLHVAARSVATHSLSIFADHSDVMAVRQTGCAMLCASNVQEAQDFAFISTVTSLKTRLPFIHFFDGFKTSHEITSIDPLLDAEMMAMYPKGALSSHRSRALSPDRPSIRGTSSNPDTFFQAREASNPFYLDCPSILQDTMSAFASQTGRSYKLVEYYGHFSAQDVIIAMGSAIGTIKETIDRLLSQNKKVGVVIIRLFRPFPSEFLLNEIPSSVKNIAVLDRTKEPGSQGEPLYLDVIAALYESFALGKKKVMPNVIAARYGLASKEFTPSHVKGIFDELSKEKKHQKRRFSVGINDDVTHQSLCYPPFDITYKGRTNILMYGFGSDGTVSAAKSTLKIIGHQRDIHVKGNFEYDSKKAGGITASHLRLDTSPIHSTYLIDSAEIISLSRLEFAQSINIDNQLTIHGKLIINTAFTQNTLWHYLPETLQKTIIQNKITVYSIDASNIAKKYNLGLKVNTVMQTALFSLINNINHDQATKTLILTIRKRFSNKGEDVIKRNISAINETSSALIKNDFLGMPIGIKSRTTTSMPNAPDSFNNINAKILAGEGNNLPVSIFPPDGVWPTNTAKYEKRNIAESLPFWREDLCTQCGLCVIVCPHAAIRAKTIDECDPQKIENGLKIVAAKSRDKKGKYYSLQVSPDDCTGCELCSKVCPAKDRADKNVKSLMMVDKSLTYDDEKGRFEVFNTLPCESIYQQSRIDVKSLQTVEPLFEYPSACSGCGETAYIKVLTQLYGDRLLIANATGCSSIFGGNLPTTPYATNDQGKGPAWANSLFEDNAEFGLGFKLSIDIQKDKATRLLTKSERLSVHLPSQVQMAINQFAPTGNKVSIAQQREAIEQIKTWIDHHDEQNSHQELLDVIDTLVEKTVWIVGGDGWAYDIGYGGLDHVLRSGKNVNVLVLDTQCYANTGGQKSKATPLGATAKLCSQPNLLPAKQLSTQYTNHKNIFVAQIALGANMNQTIKALKEAADYNGPSLVVAYSPCIEHGYDLKHSIKHTKLVEKTGLWPIFTIKPETTQESAATNSPEKVKLVENEQRYFMFKQNKNIT</sequence>
<protein>
    <recommendedName>
        <fullName evidence="9">Pyruvate-flavodoxin oxidoreductase</fullName>
        <ecNumber evidence="9">1.2.7.-</ecNumber>
    </recommendedName>
</protein>
<dbReference type="GO" id="GO:0030976">
    <property type="term" value="F:thiamine pyrophosphate binding"/>
    <property type="evidence" value="ECO:0007669"/>
    <property type="project" value="InterPro"/>
</dbReference>
<dbReference type="EMBL" id="AAPH01000007">
    <property type="protein sequence ID" value="EAS44013.1"/>
    <property type="molecule type" value="Genomic_DNA"/>
</dbReference>
<keyword evidence="4 12" id="KW-0479">Metal-binding</keyword>
<dbReference type="EC" id="1.2.7.-" evidence="9"/>
<dbReference type="Gene3D" id="3.40.50.920">
    <property type="match status" value="1"/>
</dbReference>
<evidence type="ECO:0000256" key="12">
    <source>
        <dbReference type="PIRSR" id="PIRSR000159-50"/>
    </source>
</evidence>
<dbReference type="SUPFAM" id="SSF53323">
    <property type="entry name" value="Pyruvate-ferredoxin oxidoreductase, PFOR, domain III"/>
    <property type="match status" value="1"/>
</dbReference>
<dbReference type="PANTHER" id="PTHR32154:SF0">
    <property type="entry name" value="PYRUVATE-FLAVODOXIN OXIDOREDUCTASE-RELATED"/>
    <property type="match status" value="1"/>
</dbReference>
<comment type="catalytic activity">
    <reaction evidence="9">
        <text>oxidized [flavodoxin] + pyruvate + CoA + 2 H(+) = reduced [flavodoxin] + acetyl-CoA + CO2</text>
        <dbReference type="Rhea" id="RHEA:44140"/>
        <dbReference type="Rhea" id="RHEA-COMP:10622"/>
        <dbReference type="Rhea" id="RHEA-COMP:10623"/>
        <dbReference type="ChEBI" id="CHEBI:15361"/>
        <dbReference type="ChEBI" id="CHEBI:15378"/>
        <dbReference type="ChEBI" id="CHEBI:16526"/>
        <dbReference type="ChEBI" id="CHEBI:57287"/>
        <dbReference type="ChEBI" id="CHEBI:57288"/>
        <dbReference type="ChEBI" id="CHEBI:57618"/>
        <dbReference type="ChEBI" id="CHEBI:58210"/>
    </reaction>
</comment>
<feature type="binding site" evidence="12">
    <location>
        <position position="849"/>
    </location>
    <ligand>
        <name>[4Fe-4S] cluster</name>
        <dbReference type="ChEBI" id="CHEBI:49883"/>
        <label>3</label>
    </ligand>
</feature>
<feature type="binding site" evidence="10">
    <location>
        <position position="60"/>
    </location>
    <ligand>
        <name>thiamine diphosphate</name>
        <dbReference type="ChEBI" id="CHEBI:58937"/>
    </ligand>
</feature>
<dbReference type="Pfam" id="PF01855">
    <property type="entry name" value="POR_N"/>
    <property type="match status" value="1"/>
</dbReference>
<dbReference type="Gene3D" id="3.30.70.20">
    <property type="match status" value="1"/>
</dbReference>
<feature type="binding site" evidence="10">
    <location>
        <position position="849"/>
    </location>
    <ligand>
        <name>thiamine diphosphate</name>
        <dbReference type="ChEBI" id="CHEBI:58937"/>
    </ligand>
</feature>
<evidence type="ECO:0000313" key="16">
    <source>
        <dbReference type="Proteomes" id="UP000003789"/>
    </source>
</evidence>
<comment type="cofactor">
    <cofactor evidence="12">
        <name>[4Fe-4S] cluster</name>
        <dbReference type="ChEBI" id="CHEBI:49883"/>
    </cofactor>
    <text evidence="12">Binds 3 [4Fe-4S] clusters per subunit.</text>
</comment>
<evidence type="ECO:0000256" key="7">
    <source>
        <dbReference type="ARBA" id="ARBA00023004"/>
    </source>
</evidence>
<organism evidence="15 16">
    <name type="scientific">Photobacterium profundum 3TCK</name>
    <dbReference type="NCBI Taxonomy" id="314280"/>
    <lineage>
        <taxon>Bacteria</taxon>
        <taxon>Pseudomonadati</taxon>
        <taxon>Pseudomonadota</taxon>
        <taxon>Gammaproteobacteria</taxon>
        <taxon>Vibrionales</taxon>
        <taxon>Vibrionaceae</taxon>
        <taxon>Photobacterium</taxon>
    </lineage>
</organism>
<dbReference type="RefSeq" id="WP_006230528.1">
    <property type="nucleotide sequence ID" value="NZ_CH724134.1"/>
</dbReference>
<feature type="site" description="Important for catalytic activity" evidence="11">
    <location>
        <position position="60"/>
    </location>
</feature>
<feature type="binding site" evidence="12">
    <location>
        <position position="691"/>
    </location>
    <ligand>
        <name>[4Fe-4S] cluster</name>
        <dbReference type="ChEBI" id="CHEBI:49883"/>
        <label>1</label>
    </ligand>
</feature>
<dbReference type="Pfam" id="PF10371">
    <property type="entry name" value="EKR"/>
    <property type="match status" value="1"/>
</dbReference>